<dbReference type="InterPro" id="IPR022205">
    <property type="entry name" value="DUF3732"/>
</dbReference>
<organism evidence="1 2">
    <name type="scientific">Sphingobium rhizovicinum</name>
    <dbReference type="NCBI Taxonomy" id="432308"/>
    <lineage>
        <taxon>Bacteria</taxon>
        <taxon>Pseudomonadati</taxon>
        <taxon>Pseudomonadota</taxon>
        <taxon>Alphaproteobacteria</taxon>
        <taxon>Sphingomonadales</taxon>
        <taxon>Sphingomonadaceae</taxon>
        <taxon>Sphingobium</taxon>
    </lineage>
</organism>
<gene>
    <name evidence="1" type="ORF">ACFOKF_22445</name>
</gene>
<protein>
    <submittedName>
        <fullName evidence="1">DUF3732 domain-containing protein</fullName>
    </submittedName>
</protein>
<reference evidence="2" key="1">
    <citation type="journal article" date="2019" name="Int. J. Syst. Evol. Microbiol.">
        <title>The Global Catalogue of Microorganisms (GCM) 10K type strain sequencing project: providing services to taxonomists for standard genome sequencing and annotation.</title>
        <authorList>
            <consortium name="The Broad Institute Genomics Platform"/>
            <consortium name="The Broad Institute Genome Sequencing Center for Infectious Disease"/>
            <person name="Wu L."/>
            <person name="Ma J."/>
        </authorList>
    </citation>
    <scope>NUCLEOTIDE SEQUENCE [LARGE SCALE GENOMIC DNA]</scope>
    <source>
        <strain evidence="2">CCM 7491</strain>
    </source>
</reference>
<comment type="caution">
    <text evidence="1">The sequence shown here is derived from an EMBL/GenBank/DDBJ whole genome shotgun (WGS) entry which is preliminary data.</text>
</comment>
<name>A0ABV7NK81_9SPHN</name>
<dbReference type="Proteomes" id="UP001595681">
    <property type="component" value="Unassembled WGS sequence"/>
</dbReference>
<proteinExistence type="predicted"/>
<keyword evidence="2" id="KW-1185">Reference proteome</keyword>
<evidence type="ECO:0000313" key="2">
    <source>
        <dbReference type="Proteomes" id="UP001595681"/>
    </source>
</evidence>
<dbReference type="EMBL" id="JBHRVU010000005">
    <property type="protein sequence ID" value="MFC3443913.1"/>
    <property type="molecule type" value="Genomic_DNA"/>
</dbReference>
<evidence type="ECO:0000313" key="1">
    <source>
        <dbReference type="EMBL" id="MFC3443913.1"/>
    </source>
</evidence>
<sequence length="261" mass="29859">MLGEIDGEGGLTDQVKDILERVGEIDKQLDESGKLDREAGINRVITKGIRRVIELLDVKGADGVPSLDQKELNVRFRRHGFDHYDFLWEIGSGENWMAYHLAMLLALHTVFLNRRENNPVPTFLVIDQPSQVYFPSDTYKEFIEKPPTDQVAPMKGEDLKRTRQIFEMMAKVRRKRRRKVALTRPVRLSGVSAAPIFSRALPALPRSVGYRAGRWDHGRRREYRALLHDIHAGGRRALRAFRHSPMARHCPPAGACLLHRG</sequence>
<dbReference type="Pfam" id="PF12532">
    <property type="entry name" value="DUF3732"/>
    <property type="match status" value="1"/>
</dbReference>
<dbReference type="RefSeq" id="WP_380799330.1">
    <property type="nucleotide sequence ID" value="NZ_JBHRVU010000005.1"/>
</dbReference>
<accession>A0ABV7NK81</accession>